<dbReference type="InterPro" id="IPR008657">
    <property type="entry name" value="JTB"/>
</dbReference>
<dbReference type="AlphaFoldDB" id="A0A8J6H7H9"/>
<dbReference type="EMBL" id="JABDTM020028599">
    <property type="protein sequence ID" value="KAH0808683.1"/>
    <property type="molecule type" value="Genomic_DNA"/>
</dbReference>
<feature type="transmembrane region" description="Helical" evidence="17">
    <location>
        <begin position="12"/>
        <end position="31"/>
    </location>
</feature>
<dbReference type="FunFam" id="3.30.720.220:FF:000001">
    <property type="entry name" value="Jumping translocation breakpoint"/>
    <property type="match status" value="1"/>
</dbReference>
<keyword evidence="11" id="KW-0496">Mitochondrion</keyword>
<comment type="caution">
    <text evidence="19">The sequence shown here is derived from an EMBL/GenBank/DDBJ whole genome shotgun (WGS) entry which is preliminary data.</text>
</comment>
<evidence type="ECO:0000256" key="14">
    <source>
        <dbReference type="ARBA" id="ARBA00023306"/>
    </source>
</evidence>
<dbReference type="Proteomes" id="UP000719412">
    <property type="component" value="Unassembled WGS sequence"/>
</dbReference>
<dbReference type="GO" id="GO:0051301">
    <property type="term" value="P:cell division"/>
    <property type="evidence" value="ECO:0007669"/>
    <property type="project" value="UniProtKB-KW"/>
</dbReference>
<keyword evidence="5" id="KW-0963">Cytoplasm</keyword>
<feature type="domain" description="Methyltransferase" evidence="18">
    <location>
        <begin position="487"/>
        <end position="609"/>
    </location>
</feature>
<evidence type="ECO:0000256" key="10">
    <source>
        <dbReference type="ARBA" id="ARBA00022989"/>
    </source>
</evidence>
<proteinExistence type="inferred from homology"/>
<protein>
    <recommendedName>
        <fullName evidence="16">Protein JTB</fullName>
    </recommendedName>
</protein>
<keyword evidence="7 17" id="KW-0812">Transmembrane</keyword>
<dbReference type="GO" id="GO:0005813">
    <property type="term" value="C:centrosome"/>
    <property type="evidence" value="ECO:0007669"/>
    <property type="project" value="UniProtKB-SubCell"/>
</dbReference>
<evidence type="ECO:0000256" key="1">
    <source>
        <dbReference type="ARBA" id="ARBA00004173"/>
    </source>
</evidence>
<dbReference type="InterPro" id="IPR029063">
    <property type="entry name" value="SAM-dependent_MTases_sf"/>
</dbReference>
<keyword evidence="13" id="KW-0206">Cytoskeleton</keyword>
<comment type="similarity">
    <text evidence="15">Belongs to the JTB family.</text>
</comment>
<dbReference type="Gene3D" id="3.30.720.220">
    <property type="match status" value="1"/>
</dbReference>
<dbReference type="Pfam" id="PF13679">
    <property type="entry name" value="Methyltransf_32"/>
    <property type="match status" value="1"/>
</dbReference>
<dbReference type="Gene3D" id="3.40.50.150">
    <property type="entry name" value="Vaccinia Virus protein VP39"/>
    <property type="match status" value="1"/>
</dbReference>
<evidence type="ECO:0000256" key="9">
    <source>
        <dbReference type="ARBA" id="ARBA00022776"/>
    </source>
</evidence>
<name>A0A8J6H7H9_TENMO</name>
<evidence type="ECO:0000256" key="2">
    <source>
        <dbReference type="ARBA" id="ARBA00004186"/>
    </source>
</evidence>
<evidence type="ECO:0000259" key="18">
    <source>
        <dbReference type="Pfam" id="PF13679"/>
    </source>
</evidence>
<keyword evidence="8" id="KW-0732">Signal</keyword>
<dbReference type="PANTHER" id="PTHR13369">
    <property type="match status" value="1"/>
</dbReference>
<evidence type="ECO:0000256" key="11">
    <source>
        <dbReference type="ARBA" id="ARBA00023128"/>
    </source>
</evidence>
<evidence type="ECO:0000256" key="16">
    <source>
        <dbReference type="ARBA" id="ARBA00068227"/>
    </source>
</evidence>
<evidence type="ECO:0000256" key="6">
    <source>
        <dbReference type="ARBA" id="ARBA00022618"/>
    </source>
</evidence>
<evidence type="ECO:0000256" key="7">
    <source>
        <dbReference type="ARBA" id="ARBA00022692"/>
    </source>
</evidence>
<dbReference type="PANTHER" id="PTHR13369:SF0">
    <property type="entry name" value="GLUTATHIONE S-TRANSFERASE C-TERMINAL DOMAIN-CONTAINING PROTEIN"/>
    <property type="match status" value="1"/>
</dbReference>
<comment type="subcellular location">
    <subcellularLocation>
        <location evidence="3">Cytoplasm</location>
        <location evidence="3">Cytoskeleton</location>
        <location evidence="3">Microtubule organizing center</location>
        <location evidence="3">Centrosome</location>
    </subcellularLocation>
    <subcellularLocation>
        <location evidence="2">Cytoplasm</location>
        <location evidence="2">Cytoskeleton</location>
        <location evidence="2">Spindle</location>
    </subcellularLocation>
    <subcellularLocation>
        <location evidence="4">Membrane</location>
        <topology evidence="4">Single-pass type I membrane protein</topology>
    </subcellularLocation>
    <subcellularLocation>
        <location evidence="1">Mitochondrion</location>
    </subcellularLocation>
</comment>
<evidence type="ECO:0000256" key="13">
    <source>
        <dbReference type="ARBA" id="ARBA00023212"/>
    </source>
</evidence>
<dbReference type="GO" id="GO:0016020">
    <property type="term" value="C:membrane"/>
    <property type="evidence" value="ECO:0007669"/>
    <property type="project" value="UniProtKB-SubCell"/>
</dbReference>
<evidence type="ECO:0000313" key="20">
    <source>
        <dbReference type="Proteomes" id="UP000719412"/>
    </source>
</evidence>
<reference evidence="19" key="2">
    <citation type="submission" date="2021-08" db="EMBL/GenBank/DDBJ databases">
        <authorList>
            <person name="Eriksson T."/>
        </authorList>
    </citation>
    <scope>NUCLEOTIDE SEQUENCE</scope>
    <source>
        <strain evidence="19">Stoneville</strain>
        <tissue evidence="19">Whole head</tissue>
    </source>
</reference>
<gene>
    <name evidence="19" type="ORF">GEV33_014109</name>
</gene>
<evidence type="ECO:0000256" key="8">
    <source>
        <dbReference type="ARBA" id="ARBA00022729"/>
    </source>
</evidence>
<evidence type="ECO:0000256" key="3">
    <source>
        <dbReference type="ARBA" id="ARBA00004300"/>
    </source>
</evidence>
<accession>A0A8J6H7H9</accession>
<reference evidence="19" key="1">
    <citation type="journal article" date="2020" name="J Insects Food Feed">
        <title>The yellow mealworm (Tenebrio molitor) genome: a resource for the emerging insects as food and feed industry.</title>
        <authorList>
            <person name="Eriksson T."/>
            <person name="Andere A."/>
            <person name="Kelstrup H."/>
            <person name="Emery V."/>
            <person name="Picard C."/>
        </authorList>
    </citation>
    <scope>NUCLEOTIDE SEQUENCE</scope>
    <source>
        <strain evidence="19">Stoneville</strain>
        <tissue evidence="19">Whole head</tissue>
    </source>
</reference>
<keyword evidence="12 17" id="KW-0472">Membrane</keyword>
<evidence type="ECO:0000313" key="19">
    <source>
        <dbReference type="EMBL" id="KAH0808683.1"/>
    </source>
</evidence>
<evidence type="ECO:0000256" key="5">
    <source>
        <dbReference type="ARBA" id="ARBA00022490"/>
    </source>
</evidence>
<sequence>MIESCPKKRMLLGITFLGILTVLVLIIESHWTESRNPGRKRNFPIEQNSTCWEKEEYKVVKDCEPCSAFEIASQSIGVCIHTHFKEVLRCASGETVTRSCDRTAYIDERAFWRFEGFMFLSAAISTLCVIARKKIVTMDNIYITAYQLDKVQFLVDVESLIIVNIYRIAGHDNIKLKIKLTDDEGKGGRVNMDMSRVSFEIIQNCPEVANYCAWPVIVQDNYVTAGLCSVARQIIKRSEHKKVKKLLGFRDACLMACSESSVWTKFCEVDMVSTVKSVLTDPSRCLDGDVLNLPQDLIRFEYHMGQPVRIHNVYKVAREQSNDKAIQSCVPIEKLDLHHTFGEGPFMTLSDVILFSCMQIFLDLYPEEKLLEKLPLTMAWFNTMKEKNVSKVKFSLDVLPNDVNEIVEPEILRQSLYTADPSRYKPERRIYTKQKDITNSLRIINNNHIEIVNSLYPFGDEVPFDWSKIPSEANPMSGALPENRAYRKCDQLANLAKAVIKLVGAKECRIVDFCSGSGHLGILLAHLLPNSTVILVENKELSLVRAKERIVKMQLDNVIILQSNLDYFVGGFDIGVSLHACGVATDLVIQNCIKNKAHFVCCPCCYGGIHDCYHLTYPRSAEYRSLNMDHKDYLTLAHAADQTHDPNNRKTTQGFICMDAIDTDRRLYAESCGYEVHLGKLQPVSCTNKNNLLVGICSGYTYLNFALMIHGHVERDISLGGFLFALRAVKRTGQAAVVQISHVTGLQDDFVPVQDDDGGLVRWRDFSNVYGDM</sequence>
<organism evidence="19 20">
    <name type="scientific">Tenebrio molitor</name>
    <name type="common">Yellow mealworm beetle</name>
    <dbReference type="NCBI Taxonomy" id="7067"/>
    <lineage>
        <taxon>Eukaryota</taxon>
        <taxon>Metazoa</taxon>
        <taxon>Ecdysozoa</taxon>
        <taxon>Arthropoda</taxon>
        <taxon>Hexapoda</taxon>
        <taxon>Insecta</taxon>
        <taxon>Pterygota</taxon>
        <taxon>Neoptera</taxon>
        <taxon>Endopterygota</taxon>
        <taxon>Coleoptera</taxon>
        <taxon>Polyphaga</taxon>
        <taxon>Cucujiformia</taxon>
        <taxon>Tenebrionidae</taxon>
        <taxon>Tenebrio</taxon>
    </lineage>
</organism>
<keyword evidence="9" id="KW-0498">Mitosis</keyword>
<evidence type="ECO:0000256" key="15">
    <source>
        <dbReference type="ARBA" id="ARBA00060886"/>
    </source>
</evidence>
<dbReference type="GO" id="GO:0005739">
    <property type="term" value="C:mitochondrion"/>
    <property type="evidence" value="ECO:0007669"/>
    <property type="project" value="UniProtKB-SubCell"/>
</dbReference>
<evidence type="ECO:0000256" key="12">
    <source>
        <dbReference type="ARBA" id="ARBA00023136"/>
    </source>
</evidence>
<evidence type="ECO:0000256" key="17">
    <source>
        <dbReference type="SAM" id="Phobius"/>
    </source>
</evidence>
<dbReference type="Pfam" id="PF05439">
    <property type="entry name" value="JTB"/>
    <property type="match status" value="1"/>
</dbReference>
<dbReference type="SUPFAM" id="SSF53335">
    <property type="entry name" value="S-adenosyl-L-methionine-dependent methyltransferases"/>
    <property type="match status" value="1"/>
</dbReference>
<keyword evidence="10 17" id="KW-1133">Transmembrane helix</keyword>
<evidence type="ECO:0000256" key="4">
    <source>
        <dbReference type="ARBA" id="ARBA00004479"/>
    </source>
</evidence>
<dbReference type="GO" id="GO:0005819">
    <property type="term" value="C:spindle"/>
    <property type="evidence" value="ECO:0007669"/>
    <property type="project" value="UniProtKB-SubCell"/>
</dbReference>
<keyword evidence="20" id="KW-1185">Reference proteome</keyword>
<keyword evidence="6" id="KW-0132">Cell division</keyword>
<dbReference type="FunFam" id="3.40.50.150:FF:000725">
    <property type="entry name" value="Glutathione S-transferase, C-terminal domain-containing"/>
    <property type="match status" value="1"/>
</dbReference>
<dbReference type="InterPro" id="IPR025714">
    <property type="entry name" value="Methyltranfer_dom"/>
</dbReference>
<keyword evidence="14" id="KW-0131">Cell cycle</keyword>